<evidence type="ECO:0000256" key="3">
    <source>
        <dbReference type="PROSITE-ProRule" id="PRU00175"/>
    </source>
</evidence>
<gene>
    <name evidence="5" type="ORF">NP493_31g03001</name>
</gene>
<dbReference type="SUPFAM" id="SSF57850">
    <property type="entry name" value="RING/U-box"/>
    <property type="match status" value="1"/>
</dbReference>
<accession>A0AAD9PD23</accession>
<evidence type="ECO:0000313" key="5">
    <source>
        <dbReference type="EMBL" id="KAK2192439.1"/>
    </source>
</evidence>
<dbReference type="Pfam" id="PF13920">
    <property type="entry name" value="zf-C3HC4_3"/>
    <property type="match status" value="1"/>
</dbReference>
<dbReference type="InterPro" id="IPR013083">
    <property type="entry name" value="Znf_RING/FYVE/PHD"/>
</dbReference>
<dbReference type="InterPro" id="IPR006176">
    <property type="entry name" value="3-OHacyl-CoA_DH_NAD-bd"/>
</dbReference>
<protein>
    <recommendedName>
        <fullName evidence="4">RING-type domain-containing protein</fullName>
    </recommendedName>
</protein>
<comment type="caution">
    <text evidence="5">The sequence shown here is derived from an EMBL/GenBank/DDBJ whole genome shotgun (WGS) entry which is preliminary data.</text>
</comment>
<feature type="domain" description="RING-type" evidence="4">
    <location>
        <begin position="223"/>
        <end position="262"/>
    </location>
</feature>
<reference evidence="5" key="1">
    <citation type="journal article" date="2023" name="Mol. Biol. Evol.">
        <title>Third-Generation Sequencing Reveals the Adaptive Role of the Epigenome in Three Deep-Sea Polychaetes.</title>
        <authorList>
            <person name="Perez M."/>
            <person name="Aroh O."/>
            <person name="Sun Y."/>
            <person name="Lan Y."/>
            <person name="Juniper S.K."/>
            <person name="Young C.R."/>
            <person name="Angers B."/>
            <person name="Qian P.Y."/>
        </authorList>
    </citation>
    <scope>NUCLEOTIDE SEQUENCE</scope>
    <source>
        <strain evidence="5">R07B-5</strain>
    </source>
</reference>
<proteinExistence type="predicted"/>
<dbReference type="InterPro" id="IPR001841">
    <property type="entry name" value="Znf_RING"/>
</dbReference>
<dbReference type="GO" id="GO:0008270">
    <property type="term" value="F:zinc ion binding"/>
    <property type="evidence" value="ECO:0007669"/>
    <property type="project" value="UniProtKB-KW"/>
</dbReference>
<keyword evidence="1 3" id="KW-0863">Zinc-finger</keyword>
<dbReference type="EMBL" id="JAODUO010000030">
    <property type="protein sequence ID" value="KAK2192439.1"/>
    <property type="molecule type" value="Genomic_DNA"/>
</dbReference>
<dbReference type="GO" id="GO:0016491">
    <property type="term" value="F:oxidoreductase activity"/>
    <property type="evidence" value="ECO:0007669"/>
    <property type="project" value="TreeGrafter"/>
</dbReference>
<dbReference type="Pfam" id="PF02737">
    <property type="entry name" value="3HCDH_N"/>
    <property type="match status" value="1"/>
</dbReference>
<dbReference type="PANTHER" id="PTHR48075:SF5">
    <property type="entry name" value="3-HYDROXYBUTYRYL-COA DEHYDROGENASE"/>
    <property type="match status" value="1"/>
</dbReference>
<dbReference type="GO" id="GO:0070403">
    <property type="term" value="F:NAD+ binding"/>
    <property type="evidence" value="ECO:0007669"/>
    <property type="project" value="InterPro"/>
</dbReference>
<keyword evidence="2" id="KW-0862">Zinc</keyword>
<evidence type="ECO:0000259" key="4">
    <source>
        <dbReference type="PROSITE" id="PS50089"/>
    </source>
</evidence>
<evidence type="ECO:0000256" key="2">
    <source>
        <dbReference type="ARBA" id="ARBA00022833"/>
    </source>
</evidence>
<evidence type="ECO:0000313" key="6">
    <source>
        <dbReference type="Proteomes" id="UP001209878"/>
    </source>
</evidence>
<dbReference type="PROSITE" id="PS50089">
    <property type="entry name" value="ZF_RING_2"/>
    <property type="match status" value="1"/>
</dbReference>
<dbReference type="Gene3D" id="3.40.50.720">
    <property type="entry name" value="NAD(P)-binding Rossmann-like Domain"/>
    <property type="match status" value="1"/>
</dbReference>
<organism evidence="5 6">
    <name type="scientific">Ridgeia piscesae</name>
    <name type="common">Tubeworm</name>
    <dbReference type="NCBI Taxonomy" id="27915"/>
    <lineage>
        <taxon>Eukaryota</taxon>
        <taxon>Metazoa</taxon>
        <taxon>Spiralia</taxon>
        <taxon>Lophotrochozoa</taxon>
        <taxon>Annelida</taxon>
        <taxon>Polychaeta</taxon>
        <taxon>Sedentaria</taxon>
        <taxon>Canalipalpata</taxon>
        <taxon>Sabellida</taxon>
        <taxon>Siboglinidae</taxon>
        <taxon>Ridgeia</taxon>
    </lineage>
</organism>
<dbReference type="AlphaFoldDB" id="A0AAD9PD23"/>
<dbReference type="Gene3D" id="3.30.40.10">
    <property type="entry name" value="Zinc/RING finger domain, C3HC4 (zinc finger)"/>
    <property type="match status" value="1"/>
</dbReference>
<keyword evidence="6" id="KW-1185">Reference proteome</keyword>
<evidence type="ECO:0000256" key="1">
    <source>
        <dbReference type="ARBA" id="ARBA00022771"/>
    </source>
</evidence>
<dbReference type="PANTHER" id="PTHR48075">
    <property type="entry name" value="3-HYDROXYACYL-COA DEHYDROGENASE FAMILY PROTEIN"/>
    <property type="match status" value="1"/>
</dbReference>
<keyword evidence="1 3" id="KW-0479">Metal-binding</keyword>
<dbReference type="Proteomes" id="UP001209878">
    <property type="component" value="Unassembled WGS sequence"/>
</dbReference>
<dbReference type="GO" id="GO:0006631">
    <property type="term" value="P:fatty acid metabolic process"/>
    <property type="evidence" value="ECO:0007669"/>
    <property type="project" value="InterPro"/>
</dbReference>
<name>A0AAD9PD23_RIDPI</name>
<sequence length="281" mass="32041">MAYHGHRVRLYDNNVKSLNSAYMRIEEDKKYLHEQGLLLHKNFVGQILCLSRLEEAVRDVDLVIEAVIDDLQIKQELFERVSRSCSPNTVITSNTLRIDMSAAVERTENKARTVGLRFLYPVYCIPEVEITPNKYTSSETIEKVRMVLEQMGKTLFFRSGGQPLILNEEQREARVQARIEQVKSSCGLGNFFENTVPTLAHNGNVTPTSDNELVSFAEHEHDCAICMDRHRDCLLCPCHHMVTCSECAKSLLNRNDACPICRNDITEIIGCITRDILHLSQ</sequence>
<dbReference type="InterPro" id="IPR036291">
    <property type="entry name" value="NAD(P)-bd_dom_sf"/>
</dbReference>
<dbReference type="SUPFAM" id="SSF51735">
    <property type="entry name" value="NAD(P)-binding Rossmann-fold domains"/>
    <property type="match status" value="1"/>
</dbReference>